<proteinExistence type="inferred from homology"/>
<dbReference type="PRINTS" id="PR01183">
    <property type="entry name" value="RIBORDTASEM1"/>
</dbReference>
<dbReference type="GO" id="GO:0005971">
    <property type="term" value="C:ribonucleoside-diphosphate reductase complex"/>
    <property type="evidence" value="ECO:0007669"/>
    <property type="project" value="TreeGrafter"/>
</dbReference>
<gene>
    <name evidence="13" type="ORF">A3C87_01150</name>
</gene>
<evidence type="ECO:0000256" key="5">
    <source>
        <dbReference type="ARBA" id="ARBA00023002"/>
    </source>
</evidence>
<dbReference type="PANTHER" id="PTHR11573:SF6">
    <property type="entry name" value="RIBONUCLEOSIDE-DIPHOSPHATE REDUCTASE LARGE SUBUNIT"/>
    <property type="match status" value="1"/>
</dbReference>
<evidence type="ECO:0000256" key="3">
    <source>
        <dbReference type="ARBA" id="ARBA00022741"/>
    </source>
</evidence>
<dbReference type="NCBIfam" id="TIGR02506">
    <property type="entry name" value="NrdE_NrdA"/>
    <property type="match status" value="1"/>
</dbReference>
<evidence type="ECO:0000256" key="11">
    <source>
        <dbReference type="SAM" id="MobiDB-lite"/>
    </source>
</evidence>
<dbReference type="Pfam" id="PF02867">
    <property type="entry name" value="Ribonuc_red_lgC"/>
    <property type="match status" value="1"/>
</dbReference>
<dbReference type="InterPro" id="IPR013346">
    <property type="entry name" value="NrdE_NrdA_C"/>
</dbReference>
<dbReference type="Gene3D" id="3.20.70.20">
    <property type="match status" value="1"/>
</dbReference>
<dbReference type="AlphaFoldDB" id="A0A1F6DLL5"/>
<evidence type="ECO:0000256" key="10">
    <source>
        <dbReference type="RuleBase" id="RU003410"/>
    </source>
</evidence>
<protein>
    <recommendedName>
        <fullName evidence="10">Ribonucleoside-diphosphate reductase</fullName>
        <ecNumber evidence="10">1.17.4.1</ecNumber>
    </recommendedName>
</protein>
<dbReference type="InterPro" id="IPR039718">
    <property type="entry name" value="Rrm1"/>
</dbReference>
<name>A0A1F6DLL5_9BACT</name>
<evidence type="ECO:0000313" key="14">
    <source>
        <dbReference type="Proteomes" id="UP000176511"/>
    </source>
</evidence>
<evidence type="ECO:0000313" key="13">
    <source>
        <dbReference type="EMBL" id="OGG62180.1"/>
    </source>
</evidence>
<dbReference type="Pfam" id="PF03477">
    <property type="entry name" value="ATP-cone"/>
    <property type="match status" value="1"/>
</dbReference>
<reference evidence="13 14" key="1">
    <citation type="journal article" date="2016" name="Nat. Commun.">
        <title>Thousands of microbial genomes shed light on interconnected biogeochemical processes in an aquifer system.</title>
        <authorList>
            <person name="Anantharaman K."/>
            <person name="Brown C.T."/>
            <person name="Hug L.A."/>
            <person name="Sharon I."/>
            <person name="Castelle C.J."/>
            <person name="Probst A.J."/>
            <person name="Thomas B.C."/>
            <person name="Singh A."/>
            <person name="Wilkins M.J."/>
            <person name="Karaoz U."/>
            <person name="Brodie E.L."/>
            <person name="Williams K.H."/>
            <person name="Hubbard S.S."/>
            <person name="Banfield J.F."/>
        </authorList>
    </citation>
    <scope>NUCLEOTIDE SEQUENCE [LARGE SCALE GENOMIC DNA]</scope>
</reference>
<feature type="compositionally biased region" description="Low complexity" evidence="11">
    <location>
        <begin position="902"/>
        <end position="914"/>
    </location>
</feature>
<dbReference type="Pfam" id="PF00317">
    <property type="entry name" value="Ribonuc_red_lgN"/>
    <property type="match status" value="1"/>
</dbReference>
<evidence type="ECO:0000256" key="4">
    <source>
        <dbReference type="ARBA" id="ARBA00022840"/>
    </source>
</evidence>
<dbReference type="NCBIfam" id="NF005544">
    <property type="entry name" value="PRK07207.1"/>
    <property type="match status" value="1"/>
</dbReference>
<feature type="domain" description="ATP-cone" evidence="12">
    <location>
        <begin position="3"/>
        <end position="98"/>
    </location>
</feature>
<dbReference type="InterPro" id="IPR008926">
    <property type="entry name" value="RNR_R1-su_N"/>
</dbReference>
<feature type="compositionally biased region" description="Polar residues" evidence="11">
    <location>
        <begin position="881"/>
        <end position="890"/>
    </location>
</feature>
<dbReference type="InterPro" id="IPR000788">
    <property type="entry name" value="RNR_lg_C"/>
</dbReference>
<dbReference type="SUPFAM" id="SSF51998">
    <property type="entry name" value="PFL-like glycyl radical enzymes"/>
    <property type="match status" value="1"/>
</dbReference>
<evidence type="ECO:0000256" key="2">
    <source>
        <dbReference type="ARBA" id="ARBA00022533"/>
    </source>
</evidence>
<dbReference type="PANTHER" id="PTHR11573">
    <property type="entry name" value="RIBONUCLEOSIDE-DIPHOSPHATE REDUCTASE LARGE CHAIN"/>
    <property type="match status" value="1"/>
</dbReference>
<dbReference type="EC" id="1.17.4.1" evidence="10"/>
<feature type="domain" description="ATP-cone" evidence="12">
    <location>
        <begin position="111"/>
        <end position="201"/>
    </location>
</feature>
<organism evidence="13 14">
    <name type="scientific">Candidatus Kaiserbacteria bacterium RIFCSPHIGHO2_02_FULL_49_34</name>
    <dbReference type="NCBI Taxonomy" id="1798491"/>
    <lineage>
        <taxon>Bacteria</taxon>
        <taxon>Candidatus Kaiseribacteriota</taxon>
    </lineage>
</organism>
<dbReference type="FunFam" id="3.20.70.20:FF:000009">
    <property type="entry name" value="Ribonucleoside-diphosphate reductase"/>
    <property type="match status" value="1"/>
</dbReference>
<dbReference type="SUPFAM" id="SSF48168">
    <property type="entry name" value="R1 subunit of ribonucleotide reductase, N-terminal domain"/>
    <property type="match status" value="1"/>
</dbReference>
<evidence type="ECO:0000256" key="9">
    <source>
        <dbReference type="PROSITE-ProRule" id="PRU00492"/>
    </source>
</evidence>
<keyword evidence="5 10" id="KW-0560">Oxidoreductase</keyword>
<comment type="function">
    <text evidence="7 10">Provides the precursors necessary for DNA synthesis. Catalyzes the biosynthesis of deoxyribonucleotides from the corresponding ribonucleotides.</text>
</comment>
<dbReference type="GO" id="GO:0009263">
    <property type="term" value="P:deoxyribonucleotide biosynthetic process"/>
    <property type="evidence" value="ECO:0007669"/>
    <property type="project" value="UniProtKB-KW"/>
</dbReference>
<dbReference type="GO" id="GO:0004748">
    <property type="term" value="F:ribonucleoside-diphosphate reductase activity, thioredoxin disulfide as acceptor"/>
    <property type="evidence" value="ECO:0007669"/>
    <property type="project" value="UniProtKB-EC"/>
</dbReference>
<feature type="region of interest" description="Disordered" evidence="11">
    <location>
        <begin position="881"/>
        <end position="953"/>
    </location>
</feature>
<keyword evidence="2" id="KW-0021">Allosteric enzyme</keyword>
<accession>A0A1F6DLL5</accession>
<dbReference type="InterPro" id="IPR005144">
    <property type="entry name" value="ATP-cone_dom"/>
</dbReference>
<dbReference type="PROSITE" id="PS00089">
    <property type="entry name" value="RIBORED_LARGE"/>
    <property type="match status" value="1"/>
</dbReference>
<dbReference type="STRING" id="1798491.A3C87_01150"/>
<dbReference type="InterPro" id="IPR013509">
    <property type="entry name" value="RNR_lsu_N"/>
</dbReference>
<evidence type="ECO:0000256" key="7">
    <source>
        <dbReference type="ARBA" id="ARBA00024942"/>
    </source>
</evidence>
<dbReference type="UniPathway" id="UPA00326"/>
<feature type="compositionally biased region" description="Low complexity" evidence="11">
    <location>
        <begin position="932"/>
        <end position="947"/>
    </location>
</feature>
<comment type="caution">
    <text evidence="13">The sequence shown here is derived from an EMBL/GenBank/DDBJ whole genome shotgun (WGS) entry which is preliminary data.</text>
</comment>
<comment type="similarity">
    <text evidence="1 10">Belongs to the ribonucleoside diphosphate reductase large chain family.</text>
</comment>
<keyword evidence="6 10" id="KW-0215">Deoxyribonucleotide synthesis</keyword>
<dbReference type="GO" id="GO:0005524">
    <property type="term" value="F:ATP binding"/>
    <property type="evidence" value="ECO:0007669"/>
    <property type="project" value="UniProtKB-UniRule"/>
</dbReference>
<evidence type="ECO:0000256" key="1">
    <source>
        <dbReference type="ARBA" id="ARBA00010406"/>
    </source>
</evidence>
<dbReference type="EMBL" id="MFLE01000009">
    <property type="protein sequence ID" value="OGG62180.1"/>
    <property type="molecule type" value="Genomic_DNA"/>
</dbReference>
<dbReference type="CDD" id="cd01679">
    <property type="entry name" value="RNR_I"/>
    <property type="match status" value="1"/>
</dbReference>
<evidence type="ECO:0000256" key="8">
    <source>
        <dbReference type="ARBA" id="ARBA00047754"/>
    </source>
</evidence>
<sequence>MIHEIVKRDGSVVPFDATKIITVMRKALTSTKVPTTDELLQQMTDRIVARLGMMCDNDPACATVEKVQDLVEQTLMERGYFDTAKHFILYRYQASEKRKDKVIEAIEDSRLTVTRTDGTKEQFSRNTMIAYVQNFVKGYEDEINVKAIVTQLEREIYDGIKTRDLAKLVTLILRARIEEGPAYSYVAGRQLNAQTVEEVLDIPQADERGTKVYDKKYRAGFAKNIKKMVDAKRLNKELLDFDLERLALAIMPERDDLFAFMGIETLSDRYFISAGGKQLEVPQTMLMRIAMGLALGEEKKHRNDRAIEFYNVMSTLRFVPSTPTLFHAGTVHPQLSSCYLNDVSDDLNHIFKVYGDNAQMSKWAGGIGTSWSKVRATGALVKSAEIHSQGVIPYLKIANDVCLAINRSGRRRGATAVYLENWHYDFPEFLELRKNTGDERRRTHDLNTATWVSDLFMKRVQADEEWTLFSPDETPELTEVYGKKFEKIYQDYEKKADAGDIELFTRVKARDLWKKMLGMLFETGHPWITFKDPSNIRSPQDHAGVIHHSNLCTEIMLNTSEDETAVCNLGSVNYPMHITDGKLDEAKIRETVRTAMRMLDNVVDINFYPTIEGKNSNLRHRPVGLGVMGFHDALYMQNIVFDSEDAVKFADTSMEIIAHSAILASTELAEERGAYESFKGSKWDRGILPVDTIALLEAERGMGTGVDRNETQDWTTVRDRIKKFGMRNSNCMAIAPTATISNIAGSIPGIEPIYKNIYVKSNISGDFIVINTHLVEALKKEGLWTKEMREEIKLNDGSVRNIASIPEHIREMFKETFEIDMRWLVRHAAQRGKWIDQAQSLNIFYAGTSGKDISDLYLYAWELGLKTTYYLRTLGATQVEKATSNEAGTQTRKKAESNMSQAEPAVATPAAPTETADEGNSPSSAIATAVTPSASSNSSGLAHSNPSGQAKPNYKLHVAEEAICESCQ</sequence>
<dbReference type="Proteomes" id="UP000176511">
    <property type="component" value="Unassembled WGS sequence"/>
</dbReference>
<keyword evidence="4 9" id="KW-0067">ATP-binding</keyword>
<evidence type="ECO:0000259" key="12">
    <source>
        <dbReference type="PROSITE" id="PS51161"/>
    </source>
</evidence>
<evidence type="ECO:0000256" key="6">
    <source>
        <dbReference type="ARBA" id="ARBA00023116"/>
    </source>
</evidence>
<keyword evidence="3 9" id="KW-0547">Nucleotide-binding</keyword>
<dbReference type="PROSITE" id="PS51161">
    <property type="entry name" value="ATP_CONE"/>
    <property type="match status" value="2"/>
</dbReference>
<comment type="catalytic activity">
    <reaction evidence="8 10">
        <text>a 2'-deoxyribonucleoside 5'-diphosphate + [thioredoxin]-disulfide + H2O = a ribonucleoside 5'-diphosphate + [thioredoxin]-dithiol</text>
        <dbReference type="Rhea" id="RHEA:23252"/>
        <dbReference type="Rhea" id="RHEA-COMP:10698"/>
        <dbReference type="Rhea" id="RHEA-COMP:10700"/>
        <dbReference type="ChEBI" id="CHEBI:15377"/>
        <dbReference type="ChEBI" id="CHEBI:29950"/>
        <dbReference type="ChEBI" id="CHEBI:50058"/>
        <dbReference type="ChEBI" id="CHEBI:57930"/>
        <dbReference type="ChEBI" id="CHEBI:73316"/>
        <dbReference type="EC" id="1.17.4.1"/>
    </reaction>
</comment>